<dbReference type="AlphaFoldDB" id="V2X2Y7"/>
<protein>
    <submittedName>
        <fullName evidence="3">Uncharacterized protein</fullName>
    </submittedName>
</protein>
<organism evidence="3 4">
    <name type="scientific">Moniliophthora roreri (strain MCA 2997)</name>
    <name type="common">Cocoa frosty pod rot fungus</name>
    <name type="synonym">Crinipellis roreri</name>
    <dbReference type="NCBI Taxonomy" id="1381753"/>
    <lineage>
        <taxon>Eukaryota</taxon>
        <taxon>Fungi</taxon>
        <taxon>Dikarya</taxon>
        <taxon>Basidiomycota</taxon>
        <taxon>Agaricomycotina</taxon>
        <taxon>Agaricomycetes</taxon>
        <taxon>Agaricomycetidae</taxon>
        <taxon>Agaricales</taxon>
        <taxon>Marasmiineae</taxon>
        <taxon>Marasmiaceae</taxon>
        <taxon>Moniliophthora</taxon>
    </lineage>
</organism>
<gene>
    <name evidence="3" type="ORF">Moror_11887</name>
</gene>
<feature type="transmembrane region" description="Helical" evidence="2">
    <location>
        <begin position="336"/>
        <end position="358"/>
    </location>
</feature>
<evidence type="ECO:0000313" key="4">
    <source>
        <dbReference type="Proteomes" id="UP000017559"/>
    </source>
</evidence>
<name>V2X2Y7_MONRO</name>
<feature type="region of interest" description="Disordered" evidence="1">
    <location>
        <begin position="310"/>
        <end position="330"/>
    </location>
</feature>
<sequence length="437" mass="46908">MDPLPYNVTISSQTASVLYSPDRDTTPDRGWNITYSHGATSTPNGPAGVGTDYHRTSVSGATMQLSWVGTALYLYGNAVPGSYKIAVDNIELSELAADLQVGLLGSKTGLSYGSHTATLAIVGGSEVAFQYAEVTIGMGYQGSSSPIQNQSVPLVIADGNSTKPNEQFFSFNNASGGSSQDCGWYVEGFTGQTFPADGSPESVPRQMVASCGGDSLVFKIKETSAFFIWGVVHNNHRWKTATLKPGLDGAPSKTTHYRDFSSILDFRQILYWESGLDRDEEYEVEIMSDYDSGKNYMSFHTLQLIDGGSKPNVSELSPSGSPPSSQSSTGLGAGPIAGIAIGVVSVIVLVLLASYLLWRRRSHSRPIRSKAVELDQERSNIPEPFADSFSPREIDAGPVMPMALPPEYNPSWSHSVESVQSPSQRSLPIPPGRTKQG</sequence>
<dbReference type="Gene3D" id="2.60.120.260">
    <property type="entry name" value="Galactose-binding domain-like"/>
    <property type="match status" value="1"/>
</dbReference>
<keyword evidence="2" id="KW-1133">Transmembrane helix</keyword>
<dbReference type="EMBL" id="AWSO01000835">
    <property type="protein sequence ID" value="ESK87111.1"/>
    <property type="molecule type" value="Genomic_DNA"/>
</dbReference>
<feature type="region of interest" description="Disordered" evidence="1">
    <location>
        <begin position="372"/>
        <end position="437"/>
    </location>
</feature>
<feature type="compositionally biased region" description="Polar residues" evidence="1">
    <location>
        <begin position="410"/>
        <end position="426"/>
    </location>
</feature>
<reference evidence="3 4" key="1">
    <citation type="journal article" date="2014" name="BMC Genomics">
        <title>Genome and secretome analysis of the hemibiotrophic fungal pathogen, Moniliophthora roreri, which causes frosty pod rot disease of cacao: mechanisms of the biotrophic and necrotrophic phases.</title>
        <authorList>
            <person name="Meinhardt L.W."/>
            <person name="Costa G.G.L."/>
            <person name="Thomazella D.P.T."/>
            <person name="Teixeira P.J.P.L."/>
            <person name="Carazzolle M.F."/>
            <person name="Schuster S.C."/>
            <person name="Carlson J.E."/>
            <person name="Guiltinan M.J."/>
            <person name="Mieczkowski P."/>
            <person name="Farmer A."/>
            <person name="Ramaraj T."/>
            <person name="Crozier J."/>
            <person name="Davis R.E."/>
            <person name="Shao J."/>
            <person name="Melnick R.L."/>
            <person name="Pereira G.A.G."/>
            <person name="Bailey B.A."/>
        </authorList>
    </citation>
    <scope>NUCLEOTIDE SEQUENCE [LARGE SCALE GENOMIC DNA]</scope>
    <source>
        <strain evidence="3 4">MCA 2997</strain>
    </source>
</reference>
<keyword evidence="2" id="KW-0812">Transmembrane</keyword>
<evidence type="ECO:0000313" key="3">
    <source>
        <dbReference type="EMBL" id="ESK87111.1"/>
    </source>
</evidence>
<dbReference type="HOGENOM" id="CLU_041311_0_0_1"/>
<evidence type="ECO:0000256" key="1">
    <source>
        <dbReference type="SAM" id="MobiDB-lite"/>
    </source>
</evidence>
<dbReference type="Proteomes" id="UP000017559">
    <property type="component" value="Unassembled WGS sequence"/>
</dbReference>
<keyword evidence="4" id="KW-1185">Reference proteome</keyword>
<comment type="caution">
    <text evidence="3">The sequence shown here is derived from an EMBL/GenBank/DDBJ whole genome shotgun (WGS) entry which is preliminary data.</text>
</comment>
<dbReference type="KEGG" id="mrr:Moror_11887"/>
<evidence type="ECO:0000256" key="2">
    <source>
        <dbReference type="SAM" id="Phobius"/>
    </source>
</evidence>
<keyword evidence="2" id="KW-0472">Membrane</keyword>
<proteinExistence type="predicted"/>
<accession>V2X2Y7</accession>
<dbReference type="OrthoDB" id="2576334at2759"/>
<feature type="compositionally biased region" description="Low complexity" evidence="1">
    <location>
        <begin position="314"/>
        <end position="330"/>
    </location>
</feature>